<evidence type="ECO:0000256" key="1">
    <source>
        <dbReference type="SAM" id="MobiDB-lite"/>
    </source>
</evidence>
<proteinExistence type="predicted"/>
<dbReference type="KEGG" id="llu:AKJ09_10052"/>
<feature type="region of interest" description="Disordered" evidence="1">
    <location>
        <begin position="31"/>
        <end position="56"/>
    </location>
</feature>
<evidence type="ECO:0000313" key="2">
    <source>
        <dbReference type="EMBL" id="AKV03389.1"/>
    </source>
</evidence>
<gene>
    <name evidence="2" type="ORF">AKJ09_10052</name>
</gene>
<evidence type="ECO:0000313" key="3">
    <source>
        <dbReference type="Proteomes" id="UP000064967"/>
    </source>
</evidence>
<organism evidence="2 3">
    <name type="scientific">Labilithrix luteola</name>
    <dbReference type="NCBI Taxonomy" id="1391654"/>
    <lineage>
        <taxon>Bacteria</taxon>
        <taxon>Pseudomonadati</taxon>
        <taxon>Myxococcota</taxon>
        <taxon>Polyangia</taxon>
        <taxon>Polyangiales</taxon>
        <taxon>Labilitrichaceae</taxon>
        <taxon>Labilithrix</taxon>
    </lineage>
</organism>
<accession>A0A0K1QCB6</accession>
<dbReference type="EMBL" id="CP012333">
    <property type="protein sequence ID" value="AKV03389.1"/>
    <property type="molecule type" value="Genomic_DNA"/>
</dbReference>
<dbReference type="OrthoDB" id="5525679at2"/>
<dbReference type="AlphaFoldDB" id="A0A0K1QCB6"/>
<name>A0A0K1QCB6_9BACT</name>
<sequence length="186" mass="19497">MLDKRYAGLIVLTALCGIHCSAPVETVSHDDAPITEAADPPPGRRSTPPSDSEKIVSLGDDSVEPEFTSSVRDASGNLYETGTFTRTMVGGATLLRSRGDRDVFVIKTAADGSPLWAISIGSAMRESDPKVTLDDGKVSILGTTKGQMDCGRGPLNSWSSETFFLCTFQAKDGTPIVGGAFPTGAP</sequence>
<dbReference type="RefSeq" id="WP_146654169.1">
    <property type="nucleotide sequence ID" value="NZ_CP012333.1"/>
</dbReference>
<reference evidence="2 3" key="1">
    <citation type="submission" date="2015-08" db="EMBL/GenBank/DDBJ databases">
        <authorList>
            <person name="Babu N.S."/>
            <person name="Beckwith C.J."/>
            <person name="Beseler K.G."/>
            <person name="Brison A."/>
            <person name="Carone J.V."/>
            <person name="Caskin T.P."/>
            <person name="Diamond M."/>
            <person name="Durham M.E."/>
            <person name="Foxe J.M."/>
            <person name="Go M."/>
            <person name="Henderson B.A."/>
            <person name="Jones I.B."/>
            <person name="McGettigan J.A."/>
            <person name="Micheletti S.J."/>
            <person name="Nasrallah M.E."/>
            <person name="Ortiz D."/>
            <person name="Piller C.R."/>
            <person name="Privatt S.R."/>
            <person name="Schneider S.L."/>
            <person name="Sharp S."/>
            <person name="Smith T.C."/>
            <person name="Stanton J.D."/>
            <person name="Ullery H.E."/>
            <person name="Wilson R.J."/>
            <person name="Serrano M.G."/>
            <person name="Buck G."/>
            <person name="Lee V."/>
            <person name="Wang Y."/>
            <person name="Carvalho R."/>
            <person name="Voegtly L."/>
            <person name="Shi R."/>
            <person name="Duckworth R."/>
            <person name="Johnson A."/>
            <person name="Loviza R."/>
            <person name="Walstead R."/>
            <person name="Shah Z."/>
            <person name="Kiflezghi M."/>
            <person name="Wade K."/>
            <person name="Ball S.L."/>
            <person name="Bradley K.W."/>
            <person name="Asai D.J."/>
            <person name="Bowman C.A."/>
            <person name="Russell D.A."/>
            <person name="Pope W.H."/>
            <person name="Jacobs-Sera D."/>
            <person name="Hendrix R.W."/>
            <person name="Hatfull G.F."/>
        </authorList>
    </citation>
    <scope>NUCLEOTIDE SEQUENCE [LARGE SCALE GENOMIC DNA]</scope>
    <source>
        <strain evidence="2 3">DSM 27648</strain>
    </source>
</reference>
<dbReference type="Proteomes" id="UP000064967">
    <property type="component" value="Chromosome"/>
</dbReference>
<keyword evidence="3" id="KW-1185">Reference proteome</keyword>
<protein>
    <submittedName>
        <fullName evidence="2">Uncharacterized protein</fullName>
    </submittedName>
</protein>